<dbReference type="EMBL" id="BAAATZ010000013">
    <property type="protein sequence ID" value="GAA2728787.1"/>
    <property type="molecule type" value="Genomic_DNA"/>
</dbReference>
<comment type="caution">
    <text evidence="1">The sequence shown here is derived from an EMBL/GenBank/DDBJ whole genome shotgun (WGS) entry which is preliminary data.</text>
</comment>
<accession>A0ABN3UBD9</accession>
<sequence length="57" mass="6270">MDAVRLSELDRRLHDDVALGEIELYAELLSAVATAERPLTEAEIDIVLGVCAEPVYD</sequence>
<reference evidence="1 2" key="1">
    <citation type="journal article" date="2019" name="Int. J. Syst. Evol. Microbiol.">
        <title>The Global Catalogue of Microorganisms (GCM) 10K type strain sequencing project: providing services to taxonomists for standard genome sequencing and annotation.</title>
        <authorList>
            <consortium name="The Broad Institute Genomics Platform"/>
            <consortium name="The Broad Institute Genome Sequencing Center for Infectious Disease"/>
            <person name="Wu L."/>
            <person name="Ma J."/>
        </authorList>
    </citation>
    <scope>NUCLEOTIDE SEQUENCE [LARGE SCALE GENOMIC DNA]</scope>
    <source>
        <strain evidence="1 2">JCM 8201</strain>
    </source>
</reference>
<evidence type="ECO:0000313" key="2">
    <source>
        <dbReference type="Proteomes" id="UP001501842"/>
    </source>
</evidence>
<protein>
    <submittedName>
        <fullName evidence="1">Uncharacterized protein</fullName>
    </submittedName>
</protein>
<organism evidence="1 2">
    <name type="scientific">Actinocorallia aurantiaca</name>
    <dbReference type="NCBI Taxonomy" id="46204"/>
    <lineage>
        <taxon>Bacteria</taxon>
        <taxon>Bacillati</taxon>
        <taxon>Actinomycetota</taxon>
        <taxon>Actinomycetes</taxon>
        <taxon>Streptosporangiales</taxon>
        <taxon>Thermomonosporaceae</taxon>
        <taxon>Actinocorallia</taxon>
    </lineage>
</organism>
<dbReference type="Proteomes" id="UP001501842">
    <property type="component" value="Unassembled WGS sequence"/>
</dbReference>
<proteinExistence type="predicted"/>
<keyword evidence="2" id="KW-1185">Reference proteome</keyword>
<evidence type="ECO:0000313" key="1">
    <source>
        <dbReference type="EMBL" id="GAA2728787.1"/>
    </source>
</evidence>
<gene>
    <name evidence="1" type="ORF">GCM10010439_37770</name>
</gene>
<name>A0ABN3UBD9_9ACTN</name>